<dbReference type="InterPro" id="IPR005176">
    <property type="entry name" value="PONY_dom"/>
</dbReference>
<feature type="region of interest" description="Disordered" evidence="2">
    <location>
        <begin position="1"/>
        <end position="88"/>
    </location>
</feature>
<dbReference type="PROSITE" id="PS51229">
    <property type="entry name" value="DCUN1"/>
    <property type="match status" value="1"/>
</dbReference>
<dbReference type="InterPro" id="IPR042460">
    <property type="entry name" value="DCN1-like_PONY"/>
</dbReference>
<organism evidence="4 5">
    <name type="scientific">Anaeramoeba flamelloides</name>
    <dbReference type="NCBI Taxonomy" id="1746091"/>
    <lineage>
        <taxon>Eukaryota</taxon>
        <taxon>Metamonada</taxon>
        <taxon>Anaeramoebidae</taxon>
        <taxon>Anaeramoeba</taxon>
    </lineage>
</organism>
<comment type="function">
    <text evidence="1">Neddylation of cullins play an essential role in the regulation of SCF-type complexes activity.</text>
</comment>
<dbReference type="Gene3D" id="1.10.238.10">
    <property type="entry name" value="EF-hand"/>
    <property type="match status" value="1"/>
</dbReference>
<evidence type="ECO:0000313" key="4">
    <source>
        <dbReference type="EMBL" id="KAJ6247947.1"/>
    </source>
</evidence>
<sequence length="299" mass="36351">MSTSKNKKIESKNLKTNSQFLYYQQDQNNVSFRTDQNNNKKRTNSPPLFKNQDQENEKSKNKNQTNPETLLKSKSSKRRKEIKTDSTLPQTKKKKILKFFRIKKKKTSKKKIIRLYKQYKDKQSEGIEANGIKKFFRDLQIDLLNIGALIISWKLNAKVMGMYTKKEFVEGWFKLDCDSLEKMKRKYLQFREEIENDQQVYKQFYYWVFEYGKEEKRQTTMSKETAIVLWEILLRDKFKLFQNWVEFLKSEENKSSVITRDTWKVFWEFVCEINNGWDDYDTTSSWPLLFDRFYSYMKK</sequence>
<evidence type="ECO:0000256" key="2">
    <source>
        <dbReference type="SAM" id="MobiDB-lite"/>
    </source>
</evidence>
<gene>
    <name evidence="4" type="ORF">M0813_18043</name>
</gene>
<reference evidence="4" key="1">
    <citation type="submission" date="2022-08" db="EMBL/GenBank/DDBJ databases">
        <title>Novel sulfate-reducing endosymbionts in the free-living metamonad Anaeramoeba.</title>
        <authorList>
            <person name="Jerlstrom-Hultqvist J."/>
            <person name="Cepicka I."/>
            <person name="Gallot-Lavallee L."/>
            <person name="Salas-Leiva D."/>
            <person name="Curtis B.A."/>
            <person name="Zahonova K."/>
            <person name="Pipaliya S."/>
            <person name="Dacks J."/>
            <person name="Roger A.J."/>
        </authorList>
    </citation>
    <scope>NUCLEOTIDE SEQUENCE</scope>
    <source>
        <strain evidence="4">Schooner1</strain>
    </source>
</reference>
<accession>A0ABQ8YTZ1</accession>
<feature type="domain" description="DCUN1" evidence="3">
    <location>
        <begin position="107"/>
        <end position="298"/>
    </location>
</feature>
<evidence type="ECO:0000259" key="3">
    <source>
        <dbReference type="PROSITE" id="PS51229"/>
    </source>
</evidence>
<evidence type="ECO:0000313" key="5">
    <source>
        <dbReference type="Proteomes" id="UP001150062"/>
    </source>
</evidence>
<dbReference type="PANTHER" id="PTHR12281:SF31">
    <property type="entry name" value="DCN1-LIKE PROTEIN 3"/>
    <property type="match status" value="1"/>
</dbReference>
<dbReference type="PANTHER" id="PTHR12281">
    <property type="entry name" value="RP42 RELATED"/>
    <property type="match status" value="1"/>
</dbReference>
<protein>
    <recommendedName>
        <fullName evidence="1">Defective in cullin neddylation protein</fullName>
    </recommendedName>
</protein>
<feature type="compositionally biased region" description="Polar residues" evidence="2">
    <location>
        <begin position="14"/>
        <end position="37"/>
    </location>
</feature>
<dbReference type="Gene3D" id="1.10.238.200">
    <property type="entry name" value="Cullin, PONY binding domain"/>
    <property type="match status" value="1"/>
</dbReference>
<name>A0ABQ8YTZ1_9EUKA</name>
<comment type="caution">
    <text evidence="4">The sequence shown here is derived from an EMBL/GenBank/DDBJ whole genome shotgun (WGS) entry which is preliminary data.</text>
</comment>
<dbReference type="Pfam" id="PF03556">
    <property type="entry name" value="Cullin_binding"/>
    <property type="match status" value="1"/>
</dbReference>
<dbReference type="EMBL" id="JAOAOG010000119">
    <property type="protein sequence ID" value="KAJ6247947.1"/>
    <property type="molecule type" value="Genomic_DNA"/>
</dbReference>
<dbReference type="InterPro" id="IPR014764">
    <property type="entry name" value="DCN-prot"/>
</dbReference>
<evidence type="ECO:0000256" key="1">
    <source>
        <dbReference type="RuleBase" id="RU410713"/>
    </source>
</evidence>
<proteinExistence type="predicted"/>
<keyword evidence="5" id="KW-1185">Reference proteome</keyword>
<dbReference type="Proteomes" id="UP001150062">
    <property type="component" value="Unassembled WGS sequence"/>
</dbReference>